<gene>
    <name evidence="4" type="ORF">ON006_05470</name>
</gene>
<evidence type="ECO:0000256" key="1">
    <source>
        <dbReference type="SAM" id="Phobius"/>
    </source>
</evidence>
<dbReference type="Pfam" id="PF16344">
    <property type="entry name" value="FecR_C"/>
    <property type="match status" value="1"/>
</dbReference>
<protein>
    <submittedName>
        <fullName evidence="4">FecR family protein</fullName>
    </submittedName>
</protein>
<reference evidence="4" key="1">
    <citation type="submission" date="2022-11" db="EMBL/GenBank/DDBJ databases">
        <title>Dyadobacter pollutisoli sp. nov., isolated from plastic dumped soil.</title>
        <authorList>
            <person name="Kim J.M."/>
            <person name="Kim K.R."/>
            <person name="Lee J.K."/>
            <person name="Hao L."/>
            <person name="Jeon C.O."/>
        </authorList>
    </citation>
    <scope>NUCLEOTIDE SEQUENCE</scope>
    <source>
        <strain evidence="4">U1</strain>
    </source>
</reference>
<accession>A0A9E8NG04</accession>
<dbReference type="Gene3D" id="2.60.120.1440">
    <property type="match status" value="1"/>
</dbReference>
<keyword evidence="1" id="KW-0472">Membrane</keyword>
<organism evidence="4 5">
    <name type="scientific">Dyadobacter pollutisoli</name>
    <dbReference type="NCBI Taxonomy" id="2910158"/>
    <lineage>
        <taxon>Bacteria</taxon>
        <taxon>Pseudomonadati</taxon>
        <taxon>Bacteroidota</taxon>
        <taxon>Cytophagia</taxon>
        <taxon>Cytophagales</taxon>
        <taxon>Spirosomataceae</taxon>
        <taxon>Dyadobacter</taxon>
    </lineage>
</organism>
<keyword evidence="5" id="KW-1185">Reference proteome</keyword>
<feature type="domain" description="Protein FecR C-terminal" evidence="3">
    <location>
        <begin position="289"/>
        <end position="349"/>
    </location>
</feature>
<dbReference type="InterPro" id="IPR012373">
    <property type="entry name" value="Ferrdict_sens_TM"/>
</dbReference>
<sequence length="360" mass="40846">MKYKNYQSEDFLSDDGFVQWVLTGTKNVFWENFAVQYPDRASELAQAKKLVLALAEGERQDLSALRPRLVWSRIRSEINHQSEMQEAATRPMYKSWPFFAAASVILILGIGWTLLQLPESNKVSYQDLTTMIKEETVLIEKNNPNQHPINVILEDGSMIRLSQGARLSYPRHFDKNERKVVLTGEAFFEVAKDPARPFYIYSNEVITKVLGTSFTINSADDSQQVVVRVRTGRVSVYSREKKTLAAPETAGVVLLPNQQAIYYRENQLLSRKLVENPVPVASTQATAQYDDAPVANVFRDIENKYGVHLIYSKEILKNCFITTTIGNEPLYDTMDLVCRIIGASYKEVDAQLVIDSKGCQ</sequence>
<dbReference type="EMBL" id="CP112998">
    <property type="protein sequence ID" value="WAC13404.1"/>
    <property type="molecule type" value="Genomic_DNA"/>
</dbReference>
<dbReference type="InterPro" id="IPR032508">
    <property type="entry name" value="FecR_C"/>
</dbReference>
<dbReference type="Gene3D" id="3.55.50.30">
    <property type="match status" value="1"/>
</dbReference>
<evidence type="ECO:0000313" key="5">
    <source>
        <dbReference type="Proteomes" id="UP001164653"/>
    </source>
</evidence>
<feature type="domain" description="FecR protein" evidence="2">
    <location>
        <begin position="150"/>
        <end position="234"/>
    </location>
</feature>
<feature type="transmembrane region" description="Helical" evidence="1">
    <location>
        <begin position="96"/>
        <end position="115"/>
    </location>
</feature>
<dbReference type="GO" id="GO:0016989">
    <property type="term" value="F:sigma factor antagonist activity"/>
    <property type="evidence" value="ECO:0007669"/>
    <property type="project" value="TreeGrafter"/>
</dbReference>
<dbReference type="Proteomes" id="UP001164653">
    <property type="component" value="Chromosome"/>
</dbReference>
<evidence type="ECO:0000313" key="4">
    <source>
        <dbReference type="EMBL" id="WAC13404.1"/>
    </source>
</evidence>
<evidence type="ECO:0000259" key="3">
    <source>
        <dbReference type="Pfam" id="PF16344"/>
    </source>
</evidence>
<dbReference type="PANTHER" id="PTHR30273:SF2">
    <property type="entry name" value="PROTEIN FECR"/>
    <property type="match status" value="1"/>
</dbReference>
<dbReference type="RefSeq" id="WP_244819485.1">
    <property type="nucleotide sequence ID" value="NZ_CP112998.1"/>
</dbReference>
<dbReference type="KEGG" id="dpf:ON006_05470"/>
<proteinExistence type="predicted"/>
<keyword evidence="1" id="KW-0812">Transmembrane</keyword>
<name>A0A9E8NG04_9BACT</name>
<dbReference type="AlphaFoldDB" id="A0A9E8NG04"/>
<dbReference type="InterPro" id="IPR006860">
    <property type="entry name" value="FecR"/>
</dbReference>
<dbReference type="PANTHER" id="PTHR30273">
    <property type="entry name" value="PERIPLASMIC SIGNAL SENSOR AND SIGMA FACTOR ACTIVATOR FECR-RELATED"/>
    <property type="match status" value="1"/>
</dbReference>
<keyword evidence="1" id="KW-1133">Transmembrane helix</keyword>
<evidence type="ECO:0000259" key="2">
    <source>
        <dbReference type="Pfam" id="PF04773"/>
    </source>
</evidence>
<dbReference type="Pfam" id="PF04773">
    <property type="entry name" value="FecR"/>
    <property type="match status" value="1"/>
</dbReference>